<feature type="domain" description="Rhodanese" evidence="1">
    <location>
        <begin position="12"/>
        <end position="102"/>
    </location>
</feature>
<dbReference type="InterPro" id="IPR001763">
    <property type="entry name" value="Rhodanese-like_dom"/>
</dbReference>
<evidence type="ECO:0000259" key="1">
    <source>
        <dbReference type="PROSITE" id="PS50206"/>
    </source>
</evidence>
<evidence type="ECO:0000313" key="3">
    <source>
        <dbReference type="Proteomes" id="UP000811899"/>
    </source>
</evidence>
<dbReference type="RefSeq" id="WP_214173217.1">
    <property type="nucleotide sequence ID" value="NZ_JAHCVJ010000012.1"/>
</dbReference>
<dbReference type="SUPFAM" id="SSF52821">
    <property type="entry name" value="Rhodanese/Cell cycle control phosphatase"/>
    <property type="match status" value="1"/>
</dbReference>
<evidence type="ECO:0000313" key="2">
    <source>
        <dbReference type="EMBL" id="MBT0666445.1"/>
    </source>
</evidence>
<reference evidence="2 3" key="1">
    <citation type="submission" date="2021-05" db="EMBL/GenBank/DDBJ databases">
        <title>The draft genome of Geobacter pelophilus DSM 12255.</title>
        <authorList>
            <person name="Xu Z."/>
            <person name="Masuda Y."/>
            <person name="Itoh H."/>
            <person name="Senoo K."/>
        </authorList>
    </citation>
    <scope>NUCLEOTIDE SEQUENCE [LARGE SCALE GENOMIC DNA]</scope>
    <source>
        <strain evidence="2 3">DSM 12255</strain>
    </source>
</reference>
<name>A0AAW4LD13_9BACT</name>
<dbReference type="InterPro" id="IPR050229">
    <property type="entry name" value="GlpE_sulfurtransferase"/>
</dbReference>
<dbReference type="CDD" id="cd00158">
    <property type="entry name" value="RHOD"/>
    <property type="match status" value="1"/>
</dbReference>
<accession>A0AAW4LD13</accession>
<dbReference type="Gene3D" id="3.40.250.10">
    <property type="entry name" value="Rhodanese-like domain"/>
    <property type="match status" value="1"/>
</dbReference>
<dbReference type="PANTHER" id="PTHR43031:SF1">
    <property type="entry name" value="PYRIDINE NUCLEOTIDE-DISULPHIDE OXIDOREDUCTASE"/>
    <property type="match status" value="1"/>
</dbReference>
<protein>
    <submittedName>
        <fullName evidence="2">Rhodanese-like domain-containing protein</fullName>
    </submittedName>
</protein>
<sequence>MQPQELLKRITSKKAPAVVDVRTAFEFKKGHIPNAIHAPTWKIMLRMAPIPSDKNAEMVVTCEHGPRAQIVKSLLGFFGYRNVTLLEGHMAAWRQAGRPQDV</sequence>
<dbReference type="PANTHER" id="PTHR43031">
    <property type="entry name" value="FAD-DEPENDENT OXIDOREDUCTASE"/>
    <property type="match status" value="1"/>
</dbReference>
<dbReference type="SMART" id="SM00450">
    <property type="entry name" value="RHOD"/>
    <property type="match status" value="1"/>
</dbReference>
<dbReference type="EMBL" id="JAHCVJ010000012">
    <property type="protein sequence ID" value="MBT0666445.1"/>
    <property type="molecule type" value="Genomic_DNA"/>
</dbReference>
<dbReference type="AlphaFoldDB" id="A0AAW4LD13"/>
<dbReference type="Pfam" id="PF00581">
    <property type="entry name" value="Rhodanese"/>
    <property type="match status" value="1"/>
</dbReference>
<organism evidence="2 3">
    <name type="scientific">Geoanaerobacter pelophilus</name>
    <dbReference type="NCBI Taxonomy" id="60036"/>
    <lineage>
        <taxon>Bacteria</taxon>
        <taxon>Pseudomonadati</taxon>
        <taxon>Thermodesulfobacteriota</taxon>
        <taxon>Desulfuromonadia</taxon>
        <taxon>Geobacterales</taxon>
        <taxon>Geobacteraceae</taxon>
        <taxon>Geoanaerobacter</taxon>
    </lineage>
</organism>
<keyword evidence="3" id="KW-1185">Reference proteome</keyword>
<dbReference type="InterPro" id="IPR036873">
    <property type="entry name" value="Rhodanese-like_dom_sf"/>
</dbReference>
<dbReference type="PROSITE" id="PS50206">
    <property type="entry name" value="RHODANESE_3"/>
    <property type="match status" value="1"/>
</dbReference>
<comment type="caution">
    <text evidence="2">The sequence shown here is derived from an EMBL/GenBank/DDBJ whole genome shotgun (WGS) entry which is preliminary data.</text>
</comment>
<proteinExistence type="predicted"/>
<gene>
    <name evidence="2" type="ORF">KI809_19225</name>
</gene>
<dbReference type="Proteomes" id="UP000811899">
    <property type="component" value="Unassembled WGS sequence"/>
</dbReference>